<feature type="region of interest" description="Disordered" evidence="1">
    <location>
        <begin position="1041"/>
        <end position="1074"/>
    </location>
</feature>
<proteinExistence type="predicted"/>
<feature type="compositionally biased region" description="Polar residues" evidence="1">
    <location>
        <begin position="892"/>
        <end position="926"/>
    </location>
</feature>
<feature type="domain" description="Treslin N-terminal" evidence="2">
    <location>
        <begin position="66"/>
        <end position="244"/>
    </location>
</feature>
<feature type="region of interest" description="Disordered" evidence="1">
    <location>
        <begin position="555"/>
        <end position="574"/>
    </location>
</feature>
<feature type="region of interest" description="Disordered" evidence="1">
    <location>
        <begin position="891"/>
        <end position="926"/>
    </location>
</feature>
<comment type="caution">
    <text evidence="3">The sequence shown here is derived from an EMBL/GenBank/DDBJ whole genome shotgun (WGS) entry which is preliminary data.</text>
</comment>
<evidence type="ECO:0000313" key="3">
    <source>
        <dbReference type="EMBL" id="CDH53964.1"/>
    </source>
</evidence>
<dbReference type="Pfam" id="PF21854">
    <property type="entry name" value="Treslin_N"/>
    <property type="match status" value="1"/>
</dbReference>
<keyword evidence="4" id="KW-1185">Reference proteome</keyword>
<protein>
    <recommendedName>
        <fullName evidence="2">Treslin N-terminal domain-containing protein</fullName>
    </recommendedName>
</protein>
<feature type="region of interest" description="Disordered" evidence="1">
    <location>
        <begin position="814"/>
        <end position="878"/>
    </location>
</feature>
<organism evidence="3 4">
    <name type="scientific">Lichtheimia corymbifera JMRC:FSU:9682</name>
    <dbReference type="NCBI Taxonomy" id="1263082"/>
    <lineage>
        <taxon>Eukaryota</taxon>
        <taxon>Fungi</taxon>
        <taxon>Fungi incertae sedis</taxon>
        <taxon>Mucoromycota</taxon>
        <taxon>Mucoromycotina</taxon>
        <taxon>Mucoromycetes</taxon>
        <taxon>Mucorales</taxon>
        <taxon>Lichtheimiaceae</taxon>
        <taxon>Lichtheimia</taxon>
    </lineage>
</organism>
<dbReference type="AlphaFoldDB" id="A0A068RVB3"/>
<dbReference type="OrthoDB" id="2144998at2759"/>
<dbReference type="VEuPathDB" id="FungiDB:LCOR_05263.1"/>
<feature type="compositionally biased region" description="Low complexity" evidence="1">
    <location>
        <begin position="816"/>
        <end position="833"/>
    </location>
</feature>
<gene>
    <name evidence="3" type="ORF">LCOR_05263.1</name>
</gene>
<feature type="compositionally biased region" description="Acidic residues" evidence="1">
    <location>
        <begin position="1041"/>
        <end position="1053"/>
    </location>
</feature>
<dbReference type="EMBL" id="CBTN010000020">
    <property type="protein sequence ID" value="CDH53964.1"/>
    <property type="molecule type" value="Genomic_DNA"/>
</dbReference>
<evidence type="ECO:0000259" key="2">
    <source>
        <dbReference type="Pfam" id="PF21854"/>
    </source>
</evidence>
<dbReference type="Proteomes" id="UP000027586">
    <property type="component" value="Unassembled WGS sequence"/>
</dbReference>
<dbReference type="InterPro" id="IPR053919">
    <property type="entry name" value="Treslin_N"/>
</dbReference>
<evidence type="ECO:0000256" key="1">
    <source>
        <dbReference type="SAM" id="MobiDB-lite"/>
    </source>
</evidence>
<reference evidence="3" key="1">
    <citation type="submission" date="2013-08" db="EMBL/GenBank/DDBJ databases">
        <title>Gene expansion shapes genome architecture in the human pathogen Lichtheimia corymbifera: an evolutionary genomics analysis in the ancient terrestrial Mucorales (Mucoromycotina).</title>
        <authorList>
            <person name="Schwartze V.U."/>
            <person name="Winter S."/>
            <person name="Shelest E."/>
            <person name="Marcet-Houben M."/>
            <person name="Horn F."/>
            <person name="Wehner S."/>
            <person name="Hoffmann K."/>
            <person name="Riege K."/>
            <person name="Sammeth M."/>
            <person name="Nowrousian M."/>
            <person name="Valiante V."/>
            <person name="Linde J."/>
            <person name="Jacobsen I.D."/>
            <person name="Marz M."/>
            <person name="Brakhage A.A."/>
            <person name="Gabaldon T."/>
            <person name="Bocker S."/>
            <person name="Voigt K."/>
        </authorList>
    </citation>
    <scope>NUCLEOTIDE SEQUENCE [LARGE SCALE GENOMIC DNA]</scope>
    <source>
        <strain evidence="3">FSU 9682</strain>
    </source>
</reference>
<sequence length="1074" mass="122935">MIDTESRHAHKIGPVLCAYVVNVVSSKREYQRVVGIHARRKLGNLYLASLPSLSQMTPIKRSAPHVVFLIDVIQQYENGHDATVRWIQGMVLRILLYFLDSVDKRTTWGYRFFNSKTRSIAMTNQSFHPISTKTVHEFANEFSKRIKNEHDPSSKAVDAPFTVVTRSLVQALAEFHWSDIDLSSESPRRQWSTSAASRGMQKIDIKNYTYLLTPAPHSLEALQRYMPSHSSINSNEDTDVNDQLAQWLQLMHSELRKWLWEDYANHRISLSWIDTGNFIGDSEELLLCNGLGSILRPFGGTHIRSSMLMSHFGSYGISFSEVFHGCIPRTVNVGIDTISGKSTKELLGLKEEIQSWTMDLIQGSKEEQPSKVKIYPATSKPSRDLTMEQLDVVHYIHRCQWNMSWVEHPSSEEENIYVLESTDDKCSSLIDDLRVKRQLAISRIIGNKEVYAVIEPKINNTAILRILAPSFQLSHVTDMENLTPARKRTFESTMLDYISLPATHAKKARLVDLLQDTSNESLKLASLSEPKQQLLIDIKNRRRNRKGRLEAVVEAKLQSQSQPATPPPIHAEPTSFELPKSAQELRDTLRQIYLETIYTQKWLLVDSMKQMYECMEHVLEKTKGGSRLNEVTSAVRSLLYLSSEFDTKHNNTIVGHREEDLPEDERSYFSEWRAYTMRTGNDDHASSWRKALKIREGKMQMVLYLLSICLERRSGRLSITQSQKELKGEVDLENPTLEYQLCIYYDRSGVWEQVYDVGTFFQDLEQNEMGGPGFRIDPADISLATFFHHMHQSISKAAIDWTQFLVDRSVEDEPSETQSLSSQITSSQMSTTSFWEPSSPPDMLSSQKSTRSKNVEDASSHTKKRSTMPDLPFMRREVDLSKRKNIPERIASASSAKPSMRRANSFTQPPISSQPRKARFNASQDQDSVLVKLREPLSPTTPRSRFERDFGFSMSGLGFTPHRHETQSPSNRRQVVMVAEEQDDDDEITEARTPRRVRRLMMTPTRMRNEATAPHRRPRRNLTESLMAASTTTASTLETFGQEEEEDDLDGLFDDPNPIPVFGDILSDEDDLFK</sequence>
<name>A0A068RVB3_9FUNG</name>
<dbReference type="Gene3D" id="1.20.58.2130">
    <property type="match status" value="1"/>
</dbReference>
<accession>A0A068RVB3</accession>
<evidence type="ECO:0000313" key="4">
    <source>
        <dbReference type="Proteomes" id="UP000027586"/>
    </source>
</evidence>